<organism evidence="1 2">
    <name type="scientific">Streptobacillus moniliformis (strain ATCC 14647 / DSM 12112 / NCTC 10651 / 9901)</name>
    <dbReference type="NCBI Taxonomy" id="519441"/>
    <lineage>
        <taxon>Bacteria</taxon>
        <taxon>Fusobacteriati</taxon>
        <taxon>Fusobacteriota</taxon>
        <taxon>Fusobacteriia</taxon>
        <taxon>Fusobacteriales</taxon>
        <taxon>Leptotrichiaceae</taxon>
        <taxon>Streptobacillus</taxon>
    </lineage>
</organism>
<name>D1AXA4_STRM9</name>
<dbReference type="AlphaFoldDB" id="D1AXA4"/>
<dbReference type="RefSeq" id="WP_012858487.1">
    <property type="nucleotide sequence ID" value="NC_013515.1"/>
</dbReference>
<dbReference type="GeneID" id="54763070"/>
<protein>
    <submittedName>
        <fullName evidence="1">Uncharacterized protein</fullName>
    </submittedName>
</protein>
<dbReference type="HOGENOM" id="CLU_3141272_0_0_0"/>
<proteinExistence type="predicted"/>
<evidence type="ECO:0000313" key="1">
    <source>
        <dbReference type="EMBL" id="ACZ00930.1"/>
    </source>
</evidence>
<evidence type="ECO:0000313" key="2">
    <source>
        <dbReference type="Proteomes" id="UP000002072"/>
    </source>
</evidence>
<dbReference type="KEGG" id="smf:Smon_0449"/>
<reference evidence="1 2" key="1">
    <citation type="journal article" date="2009" name="Stand. Genomic Sci.">
        <title>Complete genome sequence of Streptobacillus moniliformis type strain (9901T).</title>
        <authorList>
            <person name="Nolan M."/>
            <person name="Gronow S."/>
            <person name="Lapidus A."/>
            <person name="Ivanova N."/>
            <person name="Copeland A."/>
            <person name="Lucas S."/>
            <person name="Del Rio T.G."/>
            <person name="Chen F."/>
            <person name="Tice H."/>
            <person name="Pitluck S."/>
            <person name="Cheng J.F."/>
            <person name="Sims D."/>
            <person name="Meincke L."/>
            <person name="Bruce D."/>
            <person name="Goodwin L."/>
            <person name="Brettin T."/>
            <person name="Han C."/>
            <person name="Detter J.C."/>
            <person name="Ovchinikova G."/>
            <person name="Pati A."/>
            <person name="Mavromatis K."/>
            <person name="Mikhailova N."/>
            <person name="Chen A."/>
            <person name="Palaniappan K."/>
            <person name="Land M."/>
            <person name="Hauser L."/>
            <person name="Chang Y.J."/>
            <person name="Jeffries C.D."/>
            <person name="Rohde M."/>
            <person name="Sproer C."/>
            <person name="Goker M."/>
            <person name="Bristow J."/>
            <person name="Eisen J.A."/>
            <person name="Markowitz V."/>
            <person name="Hugenholtz P."/>
            <person name="Kyrpides N.C."/>
            <person name="Klenk H.P."/>
            <person name="Chain P."/>
        </authorList>
    </citation>
    <scope>NUCLEOTIDE SEQUENCE [LARGE SCALE GENOMIC DNA]</scope>
    <source>
        <strain evidence="2">ATCC 14647 / DSM 12112 / NCTC 10651 / 9901</strain>
    </source>
</reference>
<sequence length="49" mass="5228">MIIEELNLKEKTSINGGDFKDATNAFVGTLATAGAVVEGVNDLYNKINK</sequence>
<dbReference type="EMBL" id="CP001779">
    <property type="protein sequence ID" value="ACZ00930.1"/>
    <property type="molecule type" value="Genomic_DNA"/>
</dbReference>
<keyword evidence="2" id="KW-1185">Reference proteome</keyword>
<dbReference type="Proteomes" id="UP000002072">
    <property type="component" value="Chromosome"/>
</dbReference>
<gene>
    <name evidence="1" type="ordered locus">Smon_0449</name>
</gene>
<accession>D1AXA4</accession>